<feature type="active site" evidence="5">
    <location>
        <position position="19"/>
    </location>
</feature>
<dbReference type="SUPFAM" id="SSF64005">
    <property type="entry name" value="Undecaprenyl diphosphate synthase"/>
    <property type="match status" value="1"/>
</dbReference>
<dbReference type="CDD" id="cd00475">
    <property type="entry name" value="Cis_IPPS"/>
    <property type="match status" value="1"/>
</dbReference>
<feature type="binding site" evidence="5">
    <location>
        <position position="24"/>
    </location>
    <ligand>
        <name>substrate</name>
    </ligand>
</feature>
<dbReference type="PANTHER" id="PTHR10291">
    <property type="entry name" value="DEHYDRODOLICHYL DIPHOSPHATE SYNTHASE FAMILY MEMBER"/>
    <property type="match status" value="1"/>
</dbReference>
<feature type="binding site" evidence="5">
    <location>
        <position position="19"/>
    </location>
    <ligand>
        <name>Mg(2+)</name>
        <dbReference type="ChEBI" id="CHEBI:18420"/>
    </ligand>
</feature>
<protein>
    <recommendedName>
        <fullName evidence="5">Isoprenyl transferase</fullName>
        <ecNumber evidence="5">2.5.1.-</ecNumber>
    </recommendedName>
</protein>
<dbReference type="HAMAP" id="MF_01139">
    <property type="entry name" value="ISPT"/>
    <property type="match status" value="1"/>
</dbReference>
<feature type="binding site" evidence="5">
    <location>
        <position position="198"/>
    </location>
    <ligand>
        <name>Mg(2+)</name>
        <dbReference type="ChEBI" id="CHEBI:18420"/>
    </ligand>
</feature>
<evidence type="ECO:0000256" key="1">
    <source>
        <dbReference type="ARBA" id="ARBA00022679"/>
    </source>
</evidence>
<keyword evidence="7" id="KW-1185">Reference proteome</keyword>
<evidence type="ECO:0000256" key="2">
    <source>
        <dbReference type="ARBA" id="ARBA00022723"/>
    </source>
</evidence>
<comment type="cofactor">
    <cofactor evidence="5">
        <name>Mg(2+)</name>
        <dbReference type="ChEBI" id="CHEBI:18420"/>
    </cofactor>
    <text evidence="5">Binds 2 magnesium ions per subunit.</text>
</comment>
<dbReference type="PROSITE" id="PS01066">
    <property type="entry name" value="UPP_SYNTHASE"/>
    <property type="match status" value="1"/>
</dbReference>
<organism evidence="6 7">
    <name type="scientific">Streptomyces olivaceiscleroticus</name>
    <dbReference type="NCBI Taxonomy" id="68245"/>
    <lineage>
        <taxon>Bacteria</taxon>
        <taxon>Bacillati</taxon>
        <taxon>Actinomycetota</taxon>
        <taxon>Actinomycetes</taxon>
        <taxon>Kitasatosporales</taxon>
        <taxon>Streptomycetaceae</taxon>
        <taxon>Streptomyces</taxon>
    </lineage>
</organism>
<feature type="active site" description="Proton acceptor" evidence="5">
    <location>
        <position position="67"/>
    </location>
</feature>
<dbReference type="Pfam" id="PF01255">
    <property type="entry name" value="Prenyltransf"/>
    <property type="match status" value="1"/>
</dbReference>
<dbReference type="InterPro" id="IPR036424">
    <property type="entry name" value="UPP_synth-like_sf"/>
</dbReference>
<proteinExistence type="inferred from homology"/>
<dbReference type="InterPro" id="IPR018520">
    <property type="entry name" value="UPP_synth-like_CS"/>
</dbReference>
<feature type="binding site" evidence="5">
    <location>
        <begin position="20"/>
        <end position="23"/>
    </location>
    <ligand>
        <name>substrate</name>
    </ligand>
</feature>
<evidence type="ECO:0000256" key="4">
    <source>
        <dbReference type="ARBA" id="ARBA00038453"/>
    </source>
</evidence>
<accession>A0ABP3JES0</accession>
<sequence>MSEHERGGATPRHVGFIPDGNRRWARQHGLSVMAGHRRGGQVTVETLRWCAAAGVERVTVWALSMDNLVGRPEVGGMFTAVTELAQELASMGGWRLHIIGNPEQAPNSDSVAALRQAERASAPHGPRAVNLAVGYDGREEIMNATRSLLARYPQAPLKTGALSREMERRHQPDCDLIIRTSGEYRLSGFLLWQSALAELYFAPELWPDFTEQSLHRALNSFARRERRFGA</sequence>
<dbReference type="InterPro" id="IPR001441">
    <property type="entry name" value="UPP_synth-like"/>
</dbReference>
<feature type="binding site" evidence="5">
    <location>
        <begin position="185"/>
        <end position="187"/>
    </location>
    <ligand>
        <name>substrate</name>
    </ligand>
</feature>
<dbReference type="Gene3D" id="3.40.1180.10">
    <property type="entry name" value="Decaprenyl diphosphate synthase-like"/>
    <property type="match status" value="1"/>
</dbReference>
<feature type="binding site" evidence="5">
    <location>
        <position position="36"/>
    </location>
    <ligand>
        <name>substrate</name>
    </ligand>
</feature>
<comment type="caution">
    <text evidence="6">The sequence shown here is derived from an EMBL/GenBank/DDBJ whole genome shotgun (WGS) entry which is preliminary data.</text>
</comment>
<dbReference type="NCBIfam" id="TIGR00055">
    <property type="entry name" value="uppS"/>
    <property type="match status" value="1"/>
</dbReference>
<dbReference type="Proteomes" id="UP001500909">
    <property type="component" value="Unassembled WGS sequence"/>
</dbReference>
<dbReference type="EMBL" id="BAAABY010000009">
    <property type="protein sequence ID" value="GAA0451265.1"/>
    <property type="molecule type" value="Genomic_DNA"/>
</dbReference>
<gene>
    <name evidence="6" type="ORF">GCM10010361_14180</name>
</gene>
<comment type="function">
    <text evidence="5">Catalyzes the condensation of isopentenyl diphosphate (IPP) with allylic pyrophosphates generating different type of terpenoids.</text>
</comment>
<comment type="caution">
    <text evidence="5">Lacks conserved residue(s) required for the propagation of feature annotation.</text>
</comment>
<dbReference type="GO" id="GO:0016740">
    <property type="term" value="F:transferase activity"/>
    <property type="evidence" value="ECO:0007669"/>
    <property type="project" value="UniProtKB-KW"/>
</dbReference>
<feature type="binding site" evidence="5">
    <location>
        <position position="179"/>
    </location>
    <ligand>
        <name>substrate</name>
    </ligand>
</feature>
<reference evidence="7" key="1">
    <citation type="journal article" date="2019" name="Int. J. Syst. Evol. Microbiol.">
        <title>The Global Catalogue of Microorganisms (GCM) 10K type strain sequencing project: providing services to taxonomists for standard genome sequencing and annotation.</title>
        <authorList>
            <consortium name="The Broad Institute Genomics Platform"/>
            <consortium name="The Broad Institute Genome Sequencing Center for Infectious Disease"/>
            <person name="Wu L."/>
            <person name="Ma J."/>
        </authorList>
    </citation>
    <scope>NUCLEOTIDE SEQUENCE [LARGE SCALE GENOMIC DNA]</scope>
    <source>
        <strain evidence="7">JCM 4805</strain>
    </source>
</reference>
<feature type="binding site" evidence="5">
    <location>
        <begin position="64"/>
        <end position="66"/>
    </location>
    <ligand>
        <name>substrate</name>
    </ligand>
</feature>
<keyword evidence="1 5" id="KW-0808">Transferase</keyword>
<comment type="similarity">
    <text evidence="4">Belongs to the UPP synthase family. Z-FPP synthase subfamily.</text>
</comment>
<dbReference type="RefSeq" id="WP_346093843.1">
    <property type="nucleotide sequence ID" value="NZ_BAAABY010000009.1"/>
</dbReference>
<evidence type="ECO:0000256" key="3">
    <source>
        <dbReference type="ARBA" id="ARBA00022842"/>
    </source>
</evidence>
<name>A0ABP3JES0_9ACTN</name>
<evidence type="ECO:0000313" key="6">
    <source>
        <dbReference type="EMBL" id="GAA0451265.1"/>
    </source>
</evidence>
<dbReference type="PANTHER" id="PTHR10291:SF43">
    <property type="entry name" value="DEHYDRODOLICHYL DIPHOSPHATE SYNTHASE COMPLEX SUBUNIT DHDDS"/>
    <property type="match status" value="1"/>
</dbReference>
<keyword evidence="3 5" id="KW-0460">Magnesium</keyword>
<comment type="subunit">
    <text evidence="5">Homodimer.</text>
</comment>
<evidence type="ECO:0000313" key="7">
    <source>
        <dbReference type="Proteomes" id="UP001500909"/>
    </source>
</evidence>
<keyword evidence="2 5" id="KW-0479">Metal-binding</keyword>
<dbReference type="EC" id="2.5.1.-" evidence="5"/>
<evidence type="ECO:0000256" key="5">
    <source>
        <dbReference type="HAMAP-Rule" id="MF_01139"/>
    </source>
</evidence>